<dbReference type="AlphaFoldDB" id="A0A4Z0D915"/>
<keyword evidence="1" id="KW-0732">Signal</keyword>
<feature type="signal peptide" evidence="1">
    <location>
        <begin position="1"/>
        <end position="21"/>
    </location>
</feature>
<proteinExistence type="predicted"/>
<feature type="chain" id="PRO_5039539208" evidence="1">
    <location>
        <begin position="22"/>
        <end position="203"/>
    </location>
</feature>
<evidence type="ECO:0000256" key="1">
    <source>
        <dbReference type="SAM" id="SignalP"/>
    </source>
</evidence>
<dbReference type="Proteomes" id="UP000298381">
    <property type="component" value="Unassembled WGS sequence"/>
</dbReference>
<sequence>MKKQIGLLLILFLSLSSNVYAEYVSYTPLVDSLETISAEDIPQHIQPLAFETKEELEEYLSTQLSSKNSIKTESVEVANPSESLDKLLIYATRSSGSGSYQTSTIPASGASLNLKTLYSYEQVPGMTTHRFTQATGSMSLTGFTVGLDIRDISCLSTISSRGSSITTTGTCTIDYYFLIDGLVKLWSDDFNMEHMIFITSVIY</sequence>
<dbReference type="RefSeq" id="WP_135270346.1">
    <property type="nucleotide sequence ID" value="NZ_SRIB01000002.1"/>
</dbReference>
<keyword evidence="3" id="KW-1185">Reference proteome</keyword>
<name>A0A4Z0D915_9FIRM</name>
<gene>
    <name evidence="2" type="ORF">E4100_02035</name>
</gene>
<dbReference type="EMBL" id="SRIB01000002">
    <property type="protein sequence ID" value="TFZ41377.1"/>
    <property type="molecule type" value="Genomic_DNA"/>
</dbReference>
<evidence type="ECO:0000313" key="3">
    <source>
        <dbReference type="Proteomes" id="UP000298381"/>
    </source>
</evidence>
<protein>
    <submittedName>
        <fullName evidence="2">Uncharacterized protein</fullName>
    </submittedName>
</protein>
<reference evidence="2 3" key="1">
    <citation type="submission" date="2019-03" db="EMBL/GenBank/DDBJ databases">
        <title>Draft genome sequence data and analysis of a Fermenting Bacterium, Soehngenia longevitae strain 1933PT, isolated from petroleum reservoir in Azerbaijan.</title>
        <authorList>
            <person name="Grouzdev D.S."/>
            <person name="Bidzhieva S.K."/>
            <person name="Sokolova D.S."/>
            <person name="Tourova T.P."/>
            <person name="Poltaraus A.B."/>
            <person name="Nazina T.N."/>
        </authorList>
    </citation>
    <scope>NUCLEOTIDE SEQUENCE [LARGE SCALE GENOMIC DNA]</scope>
    <source>
        <strain evidence="2 3">1933P</strain>
    </source>
</reference>
<accession>A0A4Z0D915</accession>
<evidence type="ECO:0000313" key="2">
    <source>
        <dbReference type="EMBL" id="TFZ41377.1"/>
    </source>
</evidence>
<organism evidence="2 3">
    <name type="scientific">Soehngenia longivitae</name>
    <dbReference type="NCBI Taxonomy" id="2562294"/>
    <lineage>
        <taxon>Bacteria</taxon>
        <taxon>Bacillati</taxon>
        <taxon>Bacillota</taxon>
        <taxon>Tissierellia</taxon>
        <taxon>Tissierellales</taxon>
        <taxon>Tissierellaceae</taxon>
        <taxon>Soehngenia</taxon>
    </lineage>
</organism>
<comment type="caution">
    <text evidence="2">The sequence shown here is derived from an EMBL/GenBank/DDBJ whole genome shotgun (WGS) entry which is preliminary data.</text>
</comment>